<reference evidence="5" key="2">
    <citation type="submission" date="2025-09" db="UniProtKB">
        <authorList>
            <consortium name="Ensembl"/>
        </authorList>
    </citation>
    <scope>IDENTIFICATION</scope>
</reference>
<dbReference type="Pfam" id="PF07679">
    <property type="entry name" value="I-set"/>
    <property type="match status" value="3"/>
</dbReference>
<accession>A0A673GNM1</accession>
<feature type="domain" description="Fibronectin type-III" evidence="4">
    <location>
        <begin position="744"/>
        <end position="837"/>
    </location>
</feature>
<feature type="domain" description="Fibronectin type-III" evidence="4">
    <location>
        <begin position="352"/>
        <end position="446"/>
    </location>
</feature>
<feature type="domain" description="Fibronectin type-III" evidence="4">
    <location>
        <begin position="641"/>
        <end position="735"/>
    </location>
</feature>
<dbReference type="SMART" id="SM00408">
    <property type="entry name" value="IGc2"/>
    <property type="match status" value="2"/>
</dbReference>
<dbReference type="InterPro" id="IPR003599">
    <property type="entry name" value="Ig_sub"/>
</dbReference>
<dbReference type="GO" id="GO:0048738">
    <property type="term" value="P:cardiac muscle tissue development"/>
    <property type="evidence" value="ECO:0007669"/>
    <property type="project" value="TreeGrafter"/>
</dbReference>
<feature type="domain" description="Fibronectin type-III" evidence="4">
    <location>
        <begin position="941"/>
        <end position="1037"/>
    </location>
</feature>
<dbReference type="CDD" id="cd05748">
    <property type="entry name" value="Ig_Titin_like"/>
    <property type="match status" value="1"/>
</dbReference>
<dbReference type="InterPro" id="IPR036116">
    <property type="entry name" value="FN3_sf"/>
</dbReference>
<dbReference type="SUPFAM" id="SSF48726">
    <property type="entry name" value="Immunoglobulin"/>
    <property type="match status" value="3"/>
</dbReference>
<dbReference type="GO" id="GO:0045214">
    <property type="term" value="P:sarcomere organization"/>
    <property type="evidence" value="ECO:0007669"/>
    <property type="project" value="TreeGrafter"/>
</dbReference>
<dbReference type="InterPro" id="IPR013098">
    <property type="entry name" value="Ig_I-set"/>
</dbReference>
<dbReference type="FunFam" id="2.60.40.10:FF:000031">
    <property type="entry name" value="Myosin-binding protein C, slow type"/>
    <property type="match status" value="1"/>
</dbReference>
<organism evidence="5 6">
    <name type="scientific">Sinocyclocheilus rhinocerous</name>
    <dbReference type="NCBI Taxonomy" id="307959"/>
    <lineage>
        <taxon>Eukaryota</taxon>
        <taxon>Metazoa</taxon>
        <taxon>Chordata</taxon>
        <taxon>Craniata</taxon>
        <taxon>Vertebrata</taxon>
        <taxon>Euteleostomi</taxon>
        <taxon>Actinopterygii</taxon>
        <taxon>Neopterygii</taxon>
        <taxon>Teleostei</taxon>
        <taxon>Ostariophysi</taxon>
        <taxon>Cypriniformes</taxon>
        <taxon>Cyprinidae</taxon>
        <taxon>Cyprininae</taxon>
        <taxon>Sinocyclocheilus</taxon>
    </lineage>
</organism>
<dbReference type="InterPro" id="IPR007110">
    <property type="entry name" value="Ig-like_dom"/>
</dbReference>
<sequence>MYGINVSNVVGQKDATIEIITLDKPGPPTGPVRFDEITVSSVTLSWDPPKYTGGCPISNYIVQKRDTTSTTWENVAISLARTTLKVVRLKTGAEYQFRIIAQNRYGKSYALDSSTVVAQYPYREPGPPGTPFVSCLSKDHMVVEWNEPVSDGGSTIIGYHLERKERNSILWTKINKTLIQETRLKTSPLEESVEYEFRVYAENIVGIGRCSKISEGFVLTEQQEYKIQICAINKLGVGEPAVIPGTAKPEDKLETPEIHLDSELRKGIVVRAGGSIRINVPFKGRPIPDIKWTKDEGELSEKTVLEKGLNFTQLSIDSCDRRDSGKYTVTLQNSSGSVSEFVAVKVLDTPGAPLNLVIKDIKKDSVTLVWEPPLIDGGAKIKNYIVDKRESTRKAYANITTKCSKTTYKVEDLAEGAMYYFRVMAENEYGVGLPVETKTASKASEVPQPVGKVMLTDVTKVSASLAWEKPEHDGGSRIAGYLIEMQPKGTDKWGVAANVKTCEGIVTGLTGGQEYLFRVLAYNEKGKSEPKTLAAPVIANDLTIEPSLKLQFNTYSVKSGKDFKLEIPIFGRPKPKITWSKDGQSLKVTSRVTTFLTPTSTILQITEACKDDLGKYTVTATNSVCAVTEDISIIILDKPGPPTGPIKVNEVSNNSVSISWEPPEYTGGCQVKHYIVEKRDTTETTWQVVAGSVARTSLKITKLKTGAEYQFRVIAENRYGKSAPLDSKSISTDIGIVVLDKPGPPASVKVDAVTSDSITLSWAPPEYDGGCSINNYIVEKRDTNTTEWQIVSTNVARTSVKVPRLTQGSEYQFRIYAVNRYGKGKPIDSPGITAEYTFKQPGPPSTPRVAHATKVFMLVTWNEPVNDGGSTVLGYHLERKERSSILWTKVNRTIIKDTEFKVTGIEEGMMYEFHVYAENIAGIGKASKASEPIAARDPCDPPGQPVVTSITKSSVSLSWTKPEYDGGAKVTGYIIERRDLPEGRWIRCNFTNVVETYFDVTGLTLDEKYDFRVIAKNAAGLFSEPSDNTGPITVKDNVDPPRIMMDVKFKDVVVVKAGETLKINADIAGRPLPVASWSKDGHEIEQKARIQITGTDTNNRYNYVHVYLSENEKIIGFRKTLFILCFKYDFNFAPTEKPSPPARLGVSAVTKNTVTIAWSKPEYDGGSRITSYLIDALEKGQQKWVKCATVKANTHIIKNLRENAEYFFRVRAENHAGLSEPKEMIIPVVVKDQLGEC</sequence>
<dbReference type="PANTHER" id="PTHR14340">
    <property type="entry name" value="MICROFIBRIL-ASSOCIATED GLYCOPROTEIN 3"/>
    <property type="match status" value="1"/>
</dbReference>
<dbReference type="Ensembl" id="ENSSRHT00000015392.1">
    <property type="protein sequence ID" value="ENSSRHP00000014893.1"/>
    <property type="gene ID" value="ENSSRHG00000008266.1"/>
</dbReference>
<dbReference type="Gene3D" id="2.60.40.10">
    <property type="entry name" value="Immunoglobulins"/>
    <property type="match status" value="12"/>
</dbReference>
<dbReference type="CDD" id="cd00063">
    <property type="entry name" value="FN3"/>
    <property type="match status" value="9"/>
</dbReference>
<feature type="domain" description="Fibronectin type-III" evidence="4">
    <location>
        <begin position="127"/>
        <end position="223"/>
    </location>
</feature>
<dbReference type="Pfam" id="PF00041">
    <property type="entry name" value="fn3"/>
    <property type="match status" value="9"/>
</dbReference>
<dbReference type="FunFam" id="2.60.40.10:FF:000112">
    <property type="entry name" value="Titin a"/>
    <property type="match status" value="2"/>
</dbReference>
<dbReference type="FunFam" id="2.60.40.10:FF:000011">
    <property type="entry name" value="Titin b"/>
    <property type="match status" value="1"/>
</dbReference>
<feature type="domain" description="Ig-like" evidence="3">
    <location>
        <begin position="546"/>
        <end position="632"/>
    </location>
</feature>
<dbReference type="SMART" id="SM00409">
    <property type="entry name" value="IG"/>
    <property type="match status" value="3"/>
</dbReference>
<dbReference type="AlphaFoldDB" id="A0A673GNM1"/>
<dbReference type="PANTHER" id="PTHR14340:SF13">
    <property type="entry name" value="TITIN"/>
    <property type="match status" value="1"/>
</dbReference>
<evidence type="ECO:0000256" key="2">
    <source>
        <dbReference type="ARBA" id="ARBA00023319"/>
    </source>
</evidence>
<dbReference type="InterPro" id="IPR036179">
    <property type="entry name" value="Ig-like_dom_sf"/>
</dbReference>
<feature type="domain" description="Fibronectin type-III" evidence="4">
    <location>
        <begin position="27"/>
        <end position="121"/>
    </location>
</feature>
<dbReference type="PRINTS" id="PR00014">
    <property type="entry name" value="FNTYPEIII"/>
</dbReference>
<feature type="domain" description="Fibronectin type-III" evidence="4">
    <location>
        <begin position="1140"/>
        <end position="1233"/>
    </location>
</feature>
<feature type="domain" description="Fibronectin type-III" evidence="4">
    <location>
        <begin position="449"/>
        <end position="542"/>
    </location>
</feature>
<dbReference type="InterPro" id="IPR003598">
    <property type="entry name" value="Ig_sub2"/>
</dbReference>
<evidence type="ECO:0000259" key="4">
    <source>
        <dbReference type="PROSITE" id="PS50853"/>
    </source>
</evidence>
<keyword evidence="2" id="KW-0393">Immunoglobulin domain</keyword>
<evidence type="ECO:0000313" key="6">
    <source>
        <dbReference type="Proteomes" id="UP000472270"/>
    </source>
</evidence>
<dbReference type="Proteomes" id="UP000472270">
    <property type="component" value="Unassembled WGS sequence"/>
</dbReference>
<dbReference type="InterPro" id="IPR003961">
    <property type="entry name" value="FN3_dom"/>
</dbReference>
<dbReference type="SUPFAM" id="SSF49265">
    <property type="entry name" value="Fibronectin type III"/>
    <property type="match status" value="5"/>
</dbReference>
<feature type="domain" description="Fibronectin type-III" evidence="4">
    <location>
        <begin position="843"/>
        <end position="938"/>
    </location>
</feature>
<dbReference type="FunFam" id="2.60.40.10:FF:000003">
    <property type="entry name" value="Titin isoform E"/>
    <property type="match status" value="2"/>
</dbReference>
<dbReference type="PROSITE" id="PS50853">
    <property type="entry name" value="FN3"/>
    <property type="match status" value="9"/>
</dbReference>
<evidence type="ECO:0000313" key="5">
    <source>
        <dbReference type="Ensembl" id="ENSSRHP00000014893.1"/>
    </source>
</evidence>
<keyword evidence="6" id="KW-1185">Reference proteome</keyword>
<evidence type="ECO:0008006" key="7">
    <source>
        <dbReference type="Google" id="ProtNLM"/>
    </source>
</evidence>
<dbReference type="GO" id="GO:0008307">
    <property type="term" value="F:structural constituent of muscle"/>
    <property type="evidence" value="ECO:0007669"/>
    <property type="project" value="TreeGrafter"/>
</dbReference>
<dbReference type="FunFam" id="2.60.40.10:FF:000012">
    <property type="entry name" value="titin isoform X1"/>
    <property type="match status" value="2"/>
</dbReference>
<evidence type="ECO:0000256" key="1">
    <source>
        <dbReference type="ARBA" id="ARBA00022737"/>
    </source>
</evidence>
<feature type="domain" description="Ig-like" evidence="3">
    <location>
        <begin position="256"/>
        <end position="345"/>
    </location>
</feature>
<dbReference type="FunFam" id="2.60.40.10:FF:000034">
    <property type="entry name" value="Titin isoform A"/>
    <property type="match status" value="2"/>
</dbReference>
<reference evidence="5" key="1">
    <citation type="submission" date="2025-08" db="UniProtKB">
        <authorList>
            <consortium name="Ensembl"/>
        </authorList>
    </citation>
    <scope>IDENTIFICATION</scope>
</reference>
<evidence type="ECO:0000259" key="3">
    <source>
        <dbReference type="PROSITE" id="PS50835"/>
    </source>
</evidence>
<keyword evidence="1" id="KW-0677">Repeat</keyword>
<dbReference type="SMART" id="SM00060">
    <property type="entry name" value="FN3"/>
    <property type="match status" value="9"/>
</dbReference>
<name>A0A673GNM1_9TELE</name>
<dbReference type="PROSITE" id="PS50835">
    <property type="entry name" value="IG_LIKE"/>
    <property type="match status" value="2"/>
</dbReference>
<protein>
    <recommendedName>
        <fullName evidence="7">Titin</fullName>
    </recommendedName>
</protein>
<dbReference type="GO" id="GO:0031430">
    <property type="term" value="C:M band"/>
    <property type="evidence" value="ECO:0007669"/>
    <property type="project" value="TreeGrafter"/>
</dbReference>
<dbReference type="InterPro" id="IPR013783">
    <property type="entry name" value="Ig-like_fold"/>
</dbReference>
<dbReference type="FunFam" id="2.60.40.10:FF:000002">
    <property type="entry name" value="Titin a"/>
    <property type="match status" value="1"/>
</dbReference>
<proteinExistence type="predicted"/>